<dbReference type="HOGENOM" id="CLU_044694_2_2_7"/>
<evidence type="ECO:0000256" key="4">
    <source>
        <dbReference type="ARBA" id="ARBA00022695"/>
    </source>
</evidence>
<keyword evidence="5" id="KW-0235">DNA replication</keyword>
<comment type="catalytic activity">
    <reaction evidence="8">
        <text>DNA(n) + a 2'-deoxyribonucleoside 5'-triphosphate = DNA(n+1) + diphosphate</text>
        <dbReference type="Rhea" id="RHEA:22508"/>
        <dbReference type="Rhea" id="RHEA-COMP:17339"/>
        <dbReference type="Rhea" id="RHEA-COMP:17340"/>
        <dbReference type="ChEBI" id="CHEBI:33019"/>
        <dbReference type="ChEBI" id="CHEBI:61560"/>
        <dbReference type="ChEBI" id="CHEBI:173112"/>
        <dbReference type="EC" id="2.7.7.7"/>
    </reaction>
</comment>
<dbReference type="GO" id="GO:0006261">
    <property type="term" value="P:DNA-templated DNA replication"/>
    <property type="evidence" value="ECO:0007669"/>
    <property type="project" value="TreeGrafter"/>
</dbReference>
<feature type="domain" description="DNA polymerase III delta N-terminal" evidence="9">
    <location>
        <begin position="27"/>
        <end position="139"/>
    </location>
</feature>
<dbReference type="PANTHER" id="PTHR34388">
    <property type="entry name" value="DNA POLYMERASE III SUBUNIT DELTA"/>
    <property type="match status" value="1"/>
</dbReference>
<dbReference type="OrthoDB" id="9769782at2"/>
<keyword evidence="3" id="KW-0808">Transferase</keyword>
<dbReference type="InterPro" id="IPR027417">
    <property type="entry name" value="P-loop_NTPase"/>
</dbReference>
<dbReference type="Gene3D" id="1.10.8.60">
    <property type="match status" value="1"/>
</dbReference>
<evidence type="ECO:0000259" key="10">
    <source>
        <dbReference type="Pfam" id="PF21694"/>
    </source>
</evidence>
<accession>E1QGT9</accession>
<evidence type="ECO:0000256" key="3">
    <source>
        <dbReference type="ARBA" id="ARBA00022679"/>
    </source>
</evidence>
<dbReference type="SUPFAM" id="SSF52540">
    <property type="entry name" value="P-loop containing nucleoside triphosphate hydrolases"/>
    <property type="match status" value="1"/>
</dbReference>
<name>E1QGT9_DESB2</name>
<evidence type="ECO:0000313" key="11">
    <source>
        <dbReference type="EMBL" id="ADK84782.1"/>
    </source>
</evidence>
<reference evidence="11 12" key="1">
    <citation type="journal article" date="2010" name="Stand. Genomic Sci.">
        <title>Complete genome sequence of Desulfarculus baarsii type strain (2st14).</title>
        <authorList>
            <person name="Sun H."/>
            <person name="Spring S."/>
            <person name="Lapidus A."/>
            <person name="Davenport K."/>
            <person name="Del Rio T.G."/>
            <person name="Tice H."/>
            <person name="Nolan M."/>
            <person name="Copeland A."/>
            <person name="Cheng J.F."/>
            <person name="Lucas S."/>
            <person name="Tapia R."/>
            <person name="Goodwin L."/>
            <person name="Pitluck S."/>
            <person name="Ivanova N."/>
            <person name="Pagani I."/>
            <person name="Mavromatis K."/>
            <person name="Ovchinnikova G."/>
            <person name="Pati A."/>
            <person name="Chen A."/>
            <person name="Palaniappan K."/>
            <person name="Hauser L."/>
            <person name="Chang Y.J."/>
            <person name="Jeffries C.D."/>
            <person name="Detter J.C."/>
            <person name="Han C."/>
            <person name="Rohde M."/>
            <person name="Brambilla E."/>
            <person name="Goker M."/>
            <person name="Woyke T."/>
            <person name="Bristow J."/>
            <person name="Eisen J.A."/>
            <person name="Markowitz V."/>
            <person name="Hugenholtz P."/>
            <person name="Kyrpides N.C."/>
            <person name="Klenk H.P."/>
            <person name="Land M."/>
        </authorList>
    </citation>
    <scope>NUCLEOTIDE SEQUENCE [LARGE SCALE GENOMIC DNA]</scope>
    <source>
        <strain evidence="12">ATCC 33931 / DSM 2075 / LMG 7858 / VKM B-1802 / 2st14</strain>
    </source>
</reference>
<dbReference type="EC" id="2.7.7.7" evidence="1"/>
<dbReference type="Pfam" id="PF06144">
    <property type="entry name" value="DNA_pol3_delta"/>
    <property type="match status" value="1"/>
</dbReference>
<dbReference type="GO" id="GO:0003677">
    <property type="term" value="F:DNA binding"/>
    <property type="evidence" value="ECO:0007669"/>
    <property type="project" value="InterPro"/>
</dbReference>
<keyword evidence="4" id="KW-0548">Nucleotidyltransferase</keyword>
<dbReference type="GO" id="GO:0003887">
    <property type="term" value="F:DNA-directed DNA polymerase activity"/>
    <property type="evidence" value="ECO:0007669"/>
    <property type="project" value="UniProtKB-KW"/>
</dbReference>
<dbReference type="SUPFAM" id="SSF48019">
    <property type="entry name" value="post-AAA+ oligomerization domain-like"/>
    <property type="match status" value="1"/>
</dbReference>
<dbReference type="KEGG" id="dbr:Deba_1414"/>
<dbReference type="Pfam" id="PF21694">
    <property type="entry name" value="DNA_pol3_delta_C"/>
    <property type="match status" value="1"/>
</dbReference>
<sequence>MSADGAGQGPAGLPWPELAGGEPGPLYGVFGEEDFLVGHGVEAFCQCPAFGPNAALNTERFHAADTPPARVLESARTLPFLGRRRLVLVLDADQYKAAQLGEFVGYLEDPPPSACLVFAGAKLDARTKFAKLLQQRGRVHVFAKLYPNQLPPWLQGRAKVRGKRLSASAAAFLAELAGLGLGALDSEVEKLSLYVGKRPEIGLDDARAVLGGGRLSTIFDLTDAIAAADLHRALTAFNQLHALGEAPVRVLAMVQRMFRQVLEASRLLERGGDERQVARQMRIPPQAAQTLLGRARRESKTGLSARLARLLQADMALKSSPATDRAIVERLIMDLCRMPSADARRGKNA</sequence>
<protein>
    <recommendedName>
        <fullName evidence="2">DNA polymerase III subunit delta</fullName>
        <ecNumber evidence="1">2.7.7.7</ecNumber>
    </recommendedName>
</protein>
<proteinExistence type="inferred from homology"/>
<keyword evidence="12" id="KW-1185">Reference proteome</keyword>
<dbReference type="Proteomes" id="UP000009047">
    <property type="component" value="Chromosome"/>
</dbReference>
<dbReference type="PANTHER" id="PTHR34388:SF1">
    <property type="entry name" value="DNA POLYMERASE III SUBUNIT DELTA"/>
    <property type="match status" value="1"/>
</dbReference>
<evidence type="ECO:0000256" key="8">
    <source>
        <dbReference type="ARBA" id="ARBA00049244"/>
    </source>
</evidence>
<evidence type="ECO:0000256" key="5">
    <source>
        <dbReference type="ARBA" id="ARBA00022705"/>
    </source>
</evidence>
<dbReference type="RefSeq" id="WP_013258235.1">
    <property type="nucleotide sequence ID" value="NC_014365.1"/>
</dbReference>
<dbReference type="Gene3D" id="3.40.50.300">
    <property type="entry name" value="P-loop containing nucleotide triphosphate hydrolases"/>
    <property type="match status" value="1"/>
</dbReference>
<gene>
    <name evidence="11" type="ordered locus">Deba_1414</name>
</gene>
<dbReference type="AlphaFoldDB" id="E1QGT9"/>
<dbReference type="NCBIfam" id="TIGR01128">
    <property type="entry name" value="holA"/>
    <property type="match status" value="1"/>
</dbReference>
<evidence type="ECO:0000259" key="9">
    <source>
        <dbReference type="Pfam" id="PF06144"/>
    </source>
</evidence>
<evidence type="ECO:0000256" key="6">
    <source>
        <dbReference type="ARBA" id="ARBA00022932"/>
    </source>
</evidence>
<dbReference type="STRING" id="644282.Deba_1414"/>
<feature type="domain" description="DNA polymerase III delta subunit-like C-terminal" evidence="10">
    <location>
        <begin position="217"/>
        <end position="334"/>
    </location>
</feature>
<evidence type="ECO:0000256" key="1">
    <source>
        <dbReference type="ARBA" id="ARBA00012417"/>
    </source>
</evidence>
<evidence type="ECO:0000256" key="2">
    <source>
        <dbReference type="ARBA" id="ARBA00017703"/>
    </source>
</evidence>
<dbReference type="Gene3D" id="1.20.272.10">
    <property type="match status" value="1"/>
</dbReference>
<dbReference type="EMBL" id="CP002085">
    <property type="protein sequence ID" value="ADK84782.1"/>
    <property type="molecule type" value="Genomic_DNA"/>
</dbReference>
<evidence type="ECO:0000313" key="12">
    <source>
        <dbReference type="Proteomes" id="UP000009047"/>
    </source>
</evidence>
<dbReference type="InterPro" id="IPR048466">
    <property type="entry name" value="DNA_pol3_delta-like_C"/>
</dbReference>
<dbReference type="InterPro" id="IPR005790">
    <property type="entry name" value="DNA_polIII_delta"/>
</dbReference>
<evidence type="ECO:0000256" key="7">
    <source>
        <dbReference type="ARBA" id="ARBA00034754"/>
    </source>
</evidence>
<dbReference type="eggNOG" id="COG1466">
    <property type="taxonomic scope" value="Bacteria"/>
</dbReference>
<keyword evidence="6" id="KW-0239">DNA-directed DNA polymerase</keyword>
<dbReference type="InterPro" id="IPR010372">
    <property type="entry name" value="DNA_pol3_delta_N"/>
</dbReference>
<dbReference type="InterPro" id="IPR008921">
    <property type="entry name" value="DNA_pol3_clamp-load_cplx_C"/>
</dbReference>
<dbReference type="GO" id="GO:0009360">
    <property type="term" value="C:DNA polymerase III complex"/>
    <property type="evidence" value="ECO:0007669"/>
    <property type="project" value="InterPro"/>
</dbReference>
<comment type="similarity">
    <text evidence="7">Belongs to the DNA polymerase HolA subunit family.</text>
</comment>
<organism evidence="11 12">
    <name type="scientific">Desulfarculus baarsii (strain ATCC 33931 / DSM 2075 / LMG 7858 / VKM B-1802 / 2st14)</name>
    <dbReference type="NCBI Taxonomy" id="644282"/>
    <lineage>
        <taxon>Bacteria</taxon>
        <taxon>Pseudomonadati</taxon>
        <taxon>Thermodesulfobacteriota</taxon>
        <taxon>Desulfarculia</taxon>
        <taxon>Desulfarculales</taxon>
        <taxon>Desulfarculaceae</taxon>
        <taxon>Desulfarculus</taxon>
    </lineage>
</organism>